<keyword evidence="4" id="KW-0411">Iron-sulfur</keyword>
<keyword evidence="7" id="KW-1185">Reference proteome</keyword>
<dbReference type="SFLD" id="SFLDS00029">
    <property type="entry name" value="Radical_SAM"/>
    <property type="match status" value="1"/>
</dbReference>
<proteinExistence type="predicted"/>
<dbReference type="SFLD" id="SFLDG01067">
    <property type="entry name" value="SPASM/twitch_domain_containing"/>
    <property type="match status" value="1"/>
</dbReference>
<dbReference type="EMBL" id="JAIHOM010000054">
    <property type="protein sequence ID" value="MCW6037030.1"/>
    <property type="molecule type" value="Genomic_DNA"/>
</dbReference>
<evidence type="ECO:0000313" key="7">
    <source>
        <dbReference type="Proteomes" id="UP001526426"/>
    </source>
</evidence>
<evidence type="ECO:0000256" key="2">
    <source>
        <dbReference type="ARBA" id="ARBA00022723"/>
    </source>
</evidence>
<keyword evidence="1" id="KW-0949">S-adenosyl-L-methionine</keyword>
<name>A0ABT3L7U1_9CYAN</name>
<evidence type="ECO:0000256" key="4">
    <source>
        <dbReference type="ARBA" id="ARBA00023014"/>
    </source>
</evidence>
<evidence type="ECO:0000256" key="3">
    <source>
        <dbReference type="ARBA" id="ARBA00023004"/>
    </source>
</evidence>
<feature type="domain" description="Radical SAM core" evidence="5">
    <location>
        <begin position="76"/>
        <end position="291"/>
    </location>
</feature>
<dbReference type="CDD" id="cd01335">
    <property type="entry name" value="Radical_SAM"/>
    <property type="match status" value="1"/>
</dbReference>
<evidence type="ECO:0000256" key="1">
    <source>
        <dbReference type="ARBA" id="ARBA00022691"/>
    </source>
</evidence>
<keyword evidence="3" id="KW-0408">Iron</keyword>
<dbReference type="PANTHER" id="PTHR11228:SF7">
    <property type="entry name" value="PQQA PEPTIDE CYCLASE"/>
    <property type="match status" value="1"/>
</dbReference>
<dbReference type="InterPro" id="IPR023885">
    <property type="entry name" value="4Fe4S-binding_SPASM_dom"/>
</dbReference>
<sequence>MKLTQILNSLRLRWFLLTKALDYSSDFVNIVYKIYLNHNKIIHFRNGYPVYSLSTPAVFSPPAANFIARALYRTIQNKNLPNLMSFAVNDVCNVTCEHCSFFNAVEEPHRETLTLPQIQKLIQEAQSLGVSIINFVGGEPLMHPDLAQIIASVDKNLSTTVLFTNGWDLAQQAKTLKQAGLDSIYVSIDRATAQEHDHFRGKAGLFERAIQGIAKAKKLGFSVGISTTITPESYQQGEFHKMVNLAQELGVHELLVFDAMPSGRYQDRQDLINADDWVEEMIQSAQRYNQNPQYPGVVFFAYFTSYRSVGCSCGTSYFYVSPYGDVMSCDFNHGKFGNILETPLWKIWERLTTLPEFCQAKWGGCKIKDAEYREKTVISAGASEQL</sequence>
<protein>
    <submittedName>
        <fullName evidence="6">Radical SAM protein</fullName>
    </submittedName>
</protein>
<dbReference type="InterPro" id="IPR050377">
    <property type="entry name" value="Radical_SAM_PqqE_MftC-like"/>
</dbReference>
<dbReference type="SFLD" id="SFLDG01386">
    <property type="entry name" value="main_SPASM_domain-containing"/>
    <property type="match status" value="1"/>
</dbReference>
<dbReference type="Pfam" id="PF04055">
    <property type="entry name" value="Radical_SAM"/>
    <property type="match status" value="1"/>
</dbReference>
<reference evidence="6 7" key="1">
    <citation type="submission" date="2021-08" db="EMBL/GenBank/DDBJ databases">
        <title>Draft genome sequence of Spirulina subsalsa with high tolerance to salinity and hype-accumulation of phycocyanin.</title>
        <authorList>
            <person name="Pei H."/>
            <person name="Jiang L."/>
        </authorList>
    </citation>
    <scope>NUCLEOTIDE SEQUENCE [LARGE SCALE GENOMIC DNA]</scope>
    <source>
        <strain evidence="6 7">FACHB-351</strain>
    </source>
</reference>
<comment type="caution">
    <text evidence="6">The sequence shown here is derived from an EMBL/GenBank/DDBJ whole genome shotgun (WGS) entry which is preliminary data.</text>
</comment>
<organism evidence="6 7">
    <name type="scientific">Spirulina subsalsa FACHB-351</name>
    <dbReference type="NCBI Taxonomy" id="234711"/>
    <lineage>
        <taxon>Bacteria</taxon>
        <taxon>Bacillati</taxon>
        <taxon>Cyanobacteriota</taxon>
        <taxon>Cyanophyceae</taxon>
        <taxon>Spirulinales</taxon>
        <taxon>Spirulinaceae</taxon>
        <taxon>Spirulina</taxon>
    </lineage>
</organism>
<dbReference type="SUPFAM" id="SSF102114">
    <property type="entry name" value="Radical SAM enzymes"/>
    <property type="match status" value="1"/>
</dbReference>
<dbReference type="Proteomes" id="UP001526426">
    <property type="component" value="Unassembled WGS sequence"/>
</dbReference>
<evidence type="ECO:0000259" key="5">
    <source>
        <dbReference type="PROSITE" id="PS51918"/>
    </source>
</evidence>
<keyword evidence="2" id="KW-0479">Metal-binding</keyword>
<dbReference type="Gene3D" id="3.20.20.70">
    <property type="entry name" value="Aldolase class I"/>
    <property type="match status" value="1"/>
</dbReference>
<dbReference type="InterPro" id="IPR007197">
    <property type="entry name" value="rSAM"/>
</dbReference>
<dbReference type="InterPro" id="IPR058240">
    <property type="entry name" value="rSAM_sf"/>
</dbReference>
<accession>A0ABT3L7U1</accession>
<dbReference type="PROSITE" id="PS51918">
    <property type="entry name" value="RADICAL_SAM"/>
    <property type="match status" value="1"/>
</dbReference>
<gene>
    <name evidence="6" type="ORF">K4A83_12240</name>
</gene>
<evidence type="ECO:0000313" key="6">
    <source>
        <dbReference type="EMBL" id="MCW6037030.1"/>
    </source>
</evidence>
<dbReference type="Pfam" id="PF13186">
    <property type="entry name" value="SPASM"/>
    <property type="match status" value="1"/>
</dbReference>
<dbReference type="PANTHER" id="PTHR11228">
    <property type="entry name" value="RADICAL SAM DOMAIN PROTEIN"/>
    <property type="match status" value="1"/>
</dbReference>
<dbReference type="InterPro" id="IPR013785">
    <property type="entry name" value="Aldolase_TIM"/>
</dbReference>